<dbReference type="Proteomes" id="UP000218765">
    <property type="component" value="Chromosome"/>
</dbReference>
<protein>
    <submittedName>
        <fullName evidence="1">Glutamate dehydrogenase/leucine dehydrogenase</fullName>
    </submittedName>
</protein>
<gene>
    <name evidence="1" type="ORF">FOKN1_1937</name>
</gene>
<dbReference type="AlphaFoldDB" id="A0A1Z4VRQ6"/>
<reference evidence="1 2" key="1">
    <citation type="submission" date="2017-05" db="EMBL/GenBank/DDBJ databases">
        <title>Thiocyanate degradation by Thiohalobacter thiocyanaticus FOKN1.</title>
        <authorList>
            <person name="Oshiki M."/>
            <person name="Fukushima T."/>
            <person name="Kawano S."/>
            <person name="Nakagawa J."/>
        </authorList>
    </citation>
    <scope>NUCLEOTIDE SEQUENCE [LARGE SCALE GENOMIC DNA]</scope>
    <source>
        <strain evidence="1 2">FOKN1</strain>
    </source>
</reference>
<evidence type="ECO:0000313" key="1">
    <source>
        <dbReference type="EMBL" id="BAZ94317.1"/>
    </source>
</evidence>
<proteinExistence type="predicted"/>
<dbReference type="OrthoDB" id="9785495at2"/>
<keyword evidence="2" id="KW-1185">Reference proteome</keyword>
<dbReference type="KEGG" id="ttc:FOKN1_1937"/>
<accession>A0A1Z4VRQ6</accession>
<dbReference type="RefSeq" id="WP_096366421.1">
    <property type="nucleotide sequence ID" value="NZ_AP018052.1"/>
</dbReference>
<sequence length="119" mass="12936">MAELLQVTAPLLIRHPDGIRHIMVERFAHPEGLLYFEPFWHLHRPAARAIHLARGGIRGEGPWRLGGAVITVLGCQGSDPEMAGLYAEWQAFLQNGAPGYPAAAAIHALAREQGAICPD</sequence>
<dbReference type="EMBL" id="AP018052">
    <property type="protein sequence ID" value="BAZ94317.1"/>
    <property type="molecule type" value="Genomic_DNA"/>
</dbReference>
<evidence type="ECO:0000313" key="2">
    <source>
        <dbReference type="Proteomes" id="UP000218765"/>
    </source>
</evidence>
<name>A0A1Z4VRQ6_9GAMM</name>
<organism evidence="1 2">
    <name type="scientific">Thiohalobacter thiocyanaticus</name>
    <dbReference type="NCBI Taxonomy" id="585455"/>
    <lineage>
        <taxon>Bacteria</taxon>
        <taxon>Pseudomonadati</taxon>
        <taxon>Pseudomonadota</taxon>
        <taxon>Gammaproteobacteria</taxon>
        <taxon>Thiohalobacterales</taxon>
        <taxon>Thiohalobacteraceae</taxon>
        <taxon>Thiohalobacter</taxon>
    </lineage>
</organism>